<dbReference type="InterPro" id="IPR001611">
    <property type="entry name" value="Leu-rich_rpt"/>
</dbReference>
<dbReference type="Proteomes" id="UP000838878">
    <property type="component" value="Chromosome 6"/>
</dbReference>
<dbReference type="Gene3D" id="3.80.10.10">
    <property type="entry name" value="Ribonuclease Inhibitor"/>
    <property type="match status" value="1"/>
</dbReference>
<dbReference type="PROSITE" id="PS51450">
    <property type="entry name" value="LRR"/>
    <property type="match status" value="1"/>
</dbReference>
<feature type="non-terminal residue" evidence="3">
    <location>
        <position position="528"/>
    </location>
</feature>
<evidence type="ECO:0000313" key="4">
    <source>
        <dbReference type="Proteomes" id="UP000838878"/>
    </source>
</evidence>
<evidence type="ECO:0000256" key="1">
    <source>
        <dbReference type="ARBA" id="ARBA00022614"/>
    </source>
</evidence>
<keyword evidence="4" id="KW-1185">Reference proteome</keyword>
<keyword evidence="1" id="KW-0433">Leucine-rich repeat</keyword>
<dbReference type="OrthoDB" id="676979at2759"/>
<reference evidence="3" key="1">
    <citation type="submission" date="2021-12" db="EMBL/GenBank/DDBJ databases">
        <authorList>
            <person name="Martin H S."/>
        </authorList>
    </citation>
    <scope>NUCLEOTIDE SEQUENCE</scope>
</reference>
<dbReference type="AlphaFoldDB" id="A0A8J9V761"/>
<name>A0A8J9V761_9NEOP</name>
<organism evidence="3 4">
    <name type="scientific">Brenthis ino</name>
    <name type="common">lesser marbled fritillary</name>
    <dbReference type="NCBI Taxonomy" id="405034"/>
    <lineage>
        <taxon>Eukaryota</taxon>
        <taxon>Metazoa</taxon>
        <taxon>Ecdysozoa</taxon>
        <taxon>Arthropoda</taxon>
        <taxon>Hexapoda</taxon>
        <taxon>Insecta</taxon>
        <taxon>Pterygota</taxon>
        <taxon>Neoptera</taxon>
        <taxon>Endopterygota</taxon>
        <taxon>Lepidoptera</taxon>
        <taxon>Glossata</taxon>
        <taxon>Ditrysia</taxon>
        <taxon>Papilionoidea</taxon>
        <taxon>Nymphalidae</taxon>
        <taxon>Heliconiinae</taxon>
        <taxon>Argynnini</taxon>
        <taxon>Brenthis</taxon>
    </lineage>
</organism>
<keyword evidence="2" id="KW-0677">Repeat</keyword>
<proteinExistence type="predicted"/>
<dbReference type="Pfam" id="PF13855">
    <property type="entry name" value="LRR_8"/>
    <property type="match status" value="1"/>
</dbReference>
<dbReference type="SUPFAM" id="SSF52058">
    <property type="entry name" value="L domain-like"/>
    <property type="match status" value="1"/>
</dbReference>
<evidence type="ECO:0000256" key="2">
    <source>
        <dbReference type="ARBA" id="ARBA00022737"/>
    </source>
</evidence>
<protein>
    <submittedName>
        <fullName evidence="3">Uncharacterized protein</fullName>
    </submittedName>
</protein>
<gene>
    <name evidence="3" type="ORF">BINO364_LOCUS11951</name>
</gene>
<sequence>MPPKSKEIPTKKPLPQILRPSISGASLNYVPDNALDGYQERIETGIPWTLTEEAARHHKHECFKKYIPKLQLTQALQNKINNSIMCGFFDEKSKFSLKDQWDILLPMTLWDNEKFSNEEKKIWFQSCNSLTNDMIQLIKRAVQHDDRNVLKNDFKMVNVLRVTDCKMTEMDNGLKDFLNLTVLNLCGNYIADVNSSVLPQGLQMLELQANRITSVGTFAEHLPNLIYLGLARNLLSNDSLDGLARLPRQLTVLDLSDNDICDLEPVLTALSAHPNLVALQLTGNPCSGAITAFHVEFELPLLDSTRRNFLMFRNNESLIEMLPPSEDEESSDKLNPTIVKSKITIDAATSSHEFDIYNQLRTKNSREICHLKIFESNRVQWNKIMNFQEPTIKIFCPNLTALRDTFRTVVTVRIIYTVTTIGKQSKSDKKSAQYLKQPGEQRVTLATINCALKQPDWSQQSQHFHWDDSLGTNDAIHWGDGDLSVLQYTLAAVKTPKGKPDSDPSSTKQFPPENLTCHFGFGIDTLRV</sequence>
<evidence type="ECO:0000313" key="3">
    <source>
        <dbReference type="EMBL" id="CAH0726497.1"/>
    </source>
</evidence>
<dbReference type="GO" id="GO:0005737">
    <property type="term" value="C:cytoplasm"/>
    <property type="evidence" value="ECO:0007669"/>
    <property type="project" value="TreeGrafter"/>
</dbReference>
<dbReference type="PANTHER" id="PTHR15454">
    <property type="entry name" value="NISCHARIN RELATED"/>
    <property type="match status" value="1"/>
</dbReference>
<dbReference type="InterPro" id="IPR032675">
    <property type="entry name" value="LRR_dom_sf"/>
</dbReference>
<accession>A0A8J9V761</accession>
<dbReference type="EMBL" id="OV170226">
    <property type="protein sequence ID" value="CAH0726497.1"/>
    <property type="molecule type" value="Genomic_DNA"/>
</dbReference>
<dbReference type="PANTHER" id="PTHR15454:SF19">
    <property type="entry name" value="LEUCINE-RICH REPEAT-CONTAINING PROTEIN 51"/>
    <property type="match status" value="1"/>
</dbReference>